<dbReference type="FunFam" id="3.90.226.10:FF:000019">
    <property type="entry name" value="Enoyl-CoA hydratase, mitochondrial"/>
    <property type="match status" value="1"/>
</dbReference>
<evidence type="ECO:0000256" key="1">
    <source>
        <dbReference type="ARBA" id="ARBA00002994"/>
    </source>
</evidence>
<dbReference type="Gene3D" id="1.10.12.10">
    <property type="entry name" value="Lyase 2-enoyl-coa Hydratase, Chain A, domain 2"/>
    <property type="match status" value="1"/>
</dbReference>
<dbReference type="GO" id="GO:0018812">
    <property type="term" value="F:3-hydroxyacyl-CoA dehydratase activity"/>
    <property type="evidence" value="ECO:0007669"/>
    <property type="project" value="RHEA"/>
</dbReference>
<evidence type="ECO:0000256" key="9">
    <source>
        <dbReference type="RuleBase" id="RU003707"/>
    </source>
</evidence>
<keyword evidence="11" id="KW-1185">Reference proteome</keyword>
<sequence>MSTAEHHESNQAEEMIRVDFDDRVMIITLTRPNALNALCKKLIMQLNSALDQAENDTRIGVIVITGAGQAFAAGADISEMKNLTFAEVAEKDFIQPWERLSRCQKPVIAAINGYALGGGCEMAMMCDIIYASETAQFGQPEITIGTMPGAGGTQRLTALVGKSKAMELCLTGRKIPAQEAEAMGLVTRIFAGADLMKETMATAHKIAKFSAPVVRMIKEAVNNVAEVPLVAGIRSERRLFQSTFALEDRKEGMTAFLEKRPAAFKNR</sequence>
<dbReference type="InterPro" id="IPR001753">
    <property type="entry name" value="Enoyl-CoA_hydra/iso"/>
</dbReference>
<gene>
    <name evidence="10" type="ORF">ID47_11455</name>
</gene>
<dbReference type="PROSITE" id="PS00166">
    <property type="entry name" value="ENOYL_COA_HYDRATASE"/>
    <property type="match status" value="1"/>
</dbReference>
<dbReference type="eggNOG" id="COG1024">
    <property type="taxonomic scope" value="Bacteria"/>
</dbReference>
<protein>
    <recommendedName>
        <fullName evidence="3">enoyl-CoA hydratase</fullName>
        <ecNumber evidence="3">4.2.1.17</ecNumber>
    </recommendedName>
</protein>
<dbReference type="CDD" id="cd06558">
    <property type="entry name" value="crotonase-like"/>
    <property type="match status" value="1"/>
</dbReference>
<dbReference type="SUPFAM" id="SSF52096">
    <property type="entry name" value="ClpP/crotonase"/>
    <property type="match status" value="1"/>
</dbReference>
<dbReference type="STRING" id="91604.ID47_11455"/>
<comment type="catalytic activity">
    <reaction evidence="8">
        <text>a 4-saturated-(3S)-3-hydroxyacyl-CoA = a (3E)-enoyl-CoA + H2O</text>
        <dbReference type="Rhea" id="RHEA:20724"/>
        <dbReference type="ChEBI" id="CHEBI:15377"/>
        <dbReference type="ChEBI" id="CHEBI:58521"/>
        <dbReference type="ChEBI" id="CHEBI:137480"/>
        <dbReference type="EC" id="4.2.1.17"/>
    </reaction>
</comment>
<dbReference type="Proteomes" id="UP000028926">
    <property type="component" value="Chromosome"/>
</dbReference>
<evidence type="ECO:0000256" key="8">
    <source>
        <dbReference type="ARBA" id="ARBA00023717"/>
    </source>
</evidence>
<comment type="similarity">
    <text evidence="2 9">Belongs to the enoyl-CoA hydratase/isomerase family.</text>
</comment>
<comment type="function">
    <text evidence="1">Could possibly oxidize fatty acids using specific components.</text>
</comment>
<evidence type="ECO:0000256" key="7">
    <source>
        <dbReference type="ARBA" id="ARBA00023709"/>
    </source>
</evidence>
<evidence type="ECO:0000313" key="11">
    <source>
        <dbReference type="Proteomes" id="UP000028926"/>
    </source>
</evidence>
<keyword evidence="6 10" id="KW-0456">Lyase</keyword>
<name>A0A077AYY0_9PROT</name>
<dbReference type="KEGG" id="paca:ID47_11455"/>
<dbReference type="PANTHER" id="PTHR11941:SF54">
    <property type="entry name" value="ENOYL-COA HYDRATASE, MITOCHONDRIAL"/>
    <property type="match status" value="1"/>
</dbReference>
<accession>A0A077AYY0</accession>
<dbReference type="InterPro" id="IPR014748">
    <property type="entry name" value="Enoyl-CoA_hydra_C"/>
</dbReference>
<dbReference type="Gene3D" id="3.90.226.10">
    <property type="entry name" value="2-enoyl-CoA Hydratase, Chain A, domain 1"/>
    <property type="match status" value="1"/>
</dbReference>
<dbReference type="HOGENOM" id="CLU_009834_7_6_5"/>
<dbReference type="Pfam" id="PF00378">
    <property type="entry name" value="ECH_1"/>
    <property type="match status" value="1"/>
</dbReference>
<proteinExistence type="inferred from homology"/>
<dbReference type="GO" id="GO:0006635">
    <property type="term" value="P:fatty acid beta-oxidation"/>
    <property type="evidence" value="ECO:0007669"/>
    <property type="project" value="TreeGrafter"/>
</dbReference>
<dbReference type="AlphaFoldDB" id="A0A077AYY0"/>
<dbReference type="FunFam" id="1.10.12.10:FF:000001">
    <property type="entry name" value="Probable enoyl-CoA hydratase, mitochondrial"/>
    <property type="match status" value="1"/>
</dbReference>
<keyword evidence="4" id="KW-0276">Fatty acid metabolism</keyword>
<evidence type="ECO:0000256" key="6">
    <source>
        <dbReference type="ARBA" id="ARBA00023239"/>
    </source>
</evidence>
<dbReference type="RefSeq" id="WP_038466488.1">
    <property type="nucleotide sequence ID" value="NZ_CP008941.1"/>
</dbReference>
<keyword evidence="5" id="KW-0443">Lipid metabolism</keyword>
<reference evidence="10 11" key="1">
    <citation type="submission" date="2014-07" db="EMBL/GenBank/DDBJ databases">
        <title>Comparative genomic insights into amoeba endosymbionts belonging to the families of Holosporaceae and Candidatus Midichloriaceae within Rickettsiales.</title>
        <authorList>
            <person name="Wang Z."/>
            <person name="Wu M."/>
        </authorList>
    </citation>
    <scope>NUCLEOTIDE SEQUENCE [LARGE SCALE GENOMIC DNA]</scope>
    <source>
        <strain evidence="10">PRA3</strain>
    </source>
</reference>
<dbReference type="InterPro" id="IPR029045">
    <property type="entry name" value="ClpP/crotonase-like_dom_sf"/>
</dbReference>
<organism evidence="10 11">
    <name type="scientific">Candidatus Odyssella acanthamoebae</name>
    <dbReference type="NCBI Taxonomy" id="91604"/>
    <lineage>
        <taxon>Bacteria</taxon>
        <taxon>Pseudomonadati</taxon>
        <taxon>Pseudomonadota</taxon>
        <taxon>Alphaproteobacteria</taxon>
        <taxon>Holosporales</taxon>
        <taxon>Candidatus Paracaedibacteraceae</taxon>
        <taxon>Candidatus Odyssella</taxon>
    </lineage>
</organism>
<evidence type="ECO:0000313" key="10">
    <source>
        <dbReference type="EMBL" id="AIK97214.1"/>
    </source>
</evidence>
<dbReference type="EC" id="4.2.1.17" evidence="3"/>
<evidence type="ECO:0000256" key="5">
    <source>
        <dbReference type="ARBA" id="ARBA00023098"/>
    </source>
</evidence>
<evidence type="ECO:0000256" key="4">
    <source>
        <dbReference type="ARBA" id="ARBA00022832"/>
    </source>
</evidence>
<comment type="catalytic activity">
    <reaction evidence="7">
        <text>a (3S)-3-hydroxyacyl-CoA = a (2E)-enoyl-CoA + H2O</text>
        <dbReference type="Rhea" id="RHEA:16105"/>
        <dbReference type="ChEBI" id="CHEBI:15377"/>
        <dbReference type="ChEBI" id="CHEBI:57318"/>
        <dbReference type="ChEBI" id="CHEBI:58856"/>
        <dbReference type="EC" id="4.2.1.17"/>
    </reaction>
</comment>
<evidence type="ECO:0000256" key="2">
    <source>
        <dbReference type="ARBA" id="ARBA00005254"/>
    </source>
</evidence>
<dbReference type="InterPro" id="IPR018376">
    <property type="entry name" value="Enoyl-CoA_hyd/isom_CS"/>
</dbReference>
<dbReference type="EMBL" id="CP008941">
    <property type="protein sequence ID" value="AIK97214.1"/>
    <property type="molecule type" value="Genomic_DNA"/>
</dbReference>
<evidence type="ECO:0000256" key="3">
    <source>
        <dbReference type="ARBA" id="ARBA00012076"/>
    </source>
</evidence>
<dbReference type="PANTHER" id="PTHR11941">
    <property type="entry name" value="ENOYL-COA HYDRATASE-RELATED"/>
    <property type="match status" value="1"/>
</dbReference>